<evidence type="ECO:0000259" key="9">
    <source>
        <dbReference type="PROSITE" id="PS51186"/>
    </source>
</evidence>
<evidence type="ECO:0000256" key="3">
    <source>
        <dbReference type="ARBA" id="ARBA00017677"/>
    </source>
</evidence>
<dbReference type="EC" id="2.3.1.82" evidence="2"/>
<dbReference type="PANTHER" id="PTHR43877">
    <property type="entry name" value="AMINOALKYLPHOSPHONATE N-ACETYLTRANSFERASE-RELATED-RELATED"/>
    <property type="match status" value="1"/>
</dbReference>
<comment type="catalytic activity">
    <reaction evidence="8">
        <text>kanamycin B + acetyl-CoA = N(6')-acetylkanamycin B + CoA + H(+)</text>
        <dbReference type="Rhea" id="RHEA:16449"/>
        <dbReference type="ChEBI" id="CHEBI:15378"/>
        <dbReference type="ChEBI" id="CHEBI:57287"/>
        <dbReference type="ChEBI" id="CHEBI:57288"/>
        <dbReference type="ChEBI" id="CHEBI:58390"/>
        <dbReference type="ChEBI" id="CHEBI:58549"/>
        <dbReference type="EC" id="2.3.1.82"/>
    </reaction>
</comment>
<dbReference type="Gene3D" id="3.40.630.30">
    <property type="match status" value="1"/>
</dbReference>
<dbReference type="GO" id="GO:0046677">
    <property type="term" value="P:response to antibiotic"/>
    <property type="evidence" value="ECO:0007669"/>
    <property type="project" value="UniProtKB-KW"/>
</dbReference>
<dbReference type="RefSeq" id="WP_190887538.1">
    <property type="nucleotide sequence ID" value="NZ_JACWZY010000010.1"/>
</dbReference>
<dbReference type="PANTHER" id="PTHR43877:SF1">
    <property type="entry name" value="ACETYLTRANSFERASE"/>
    <property type="match status" value="1"/>
</dbReference>
<dbReference type="InterPro" id="IPR050832">
    <property type="entry name" value="Bact_Acetyltransf"/>
</dbReference>
<evidence type="ECO:0000256" key="2">
    <source>
        <dbReference type="ARBA" id="ARBA00012888"/>
    </source>
</evidence>
<comment type="caution">
    <text evidence="10">The sequence shown here is derived from an EMBL/GenBank/DDBJ whole genome shotgun (WGS) entry which is preliminary data.</text>
</comment>
<dbReference type="Proteomes" id="UP000598820">
    <property type="component" value="Unassembled WGS sequence"/>
</dbReference>
<dbReference type="SUPFAM" id="SSF55729">
    <property type="entry name" value="Acyl-CoA N-acyltransferases (Nat)"/>
    <property type="match status" value="1"/>
</dbReference>
<dbReference type="AlphaFoldDB" id="A0A927AR41"/>
<dbReference type="Pfam" id="PF00583">
    <property type="entry name" value="Acetyltransf_1"/>
    <property type="match status" value="1"/>
</dbReference>
<keyword evidence="5" id="KW-0046">Antibiotic resistance</keyword>
<dbReference type="InterPro" id="IPR024170">
    <property type="entry name" value="Aminoglycoside_N6-AcTrfrase"/>
</dbReference>
<evidence type="ECO:0000256" key="6">
    <source>
        <dbReference type="ARBA" id="ARBA00023315"/>
    </source>
</evidence>
<evidence type="ECO:0000256" key="4">
    <source>
        <dbReference type="ARBA" id="ARBA00022679"/>
    </source>
</evidence>
<accession>A0A927AR41</accession>
<evidence type="ECO:0000313" key="11">
    <source>
        <dbReference type="Proteomes" id="UP000598820"/>
    </source>
</evidence>
<dbReference type="PIRSF" id="PIRSF000452">
    <property type="entry name" value="6-N-acetyltransf"/>
    <property type="match status" value="1"/>
</dbReference>
<organism evidence="10 11">
    <name type="scientific">Spirosoma profusum</name>
    <dbReference type="NCBI Taxonomy" id="2771354"/>
    <lineage>
        <taxon>Bacteria</taxon>
        <taxon>Pseudomonadati</taxon>
        <taxon>Bacteroidota</taxon>
        <taxon>Cytophagia</taxon>
        <taxon>Cytophagales</taxon>
        <taxon>Cytophagaceae</taxon>
        <taxon>Spirosoma</taxon>
    </lineage>
</organism>
<dbReference type="CDD" id="cd04301">
    <property type="entry name" value="NAT_SF"/>
    <property type="match status" value="1"/>
</dbReference>
<protein>
    <recommendedName>
        <fullName evidence="3">Aminoglycoside N(6')-acetyltransferase type 1</fullName>
        <ecNumber evidence="2">2.3.1.82</ecNumber>
    </recommendedName>
    <alternativeName>
        <fullName evidence="7">Aminoglycoside resistance protein</fullName>
    </alternativeName>
</protein>
<evidence type="ECO:0000256" key="7">
    <source>
        <dbReference type="ARBA" id="ARBA00029660"/>
    </source>
</evidence>
<comment type="subunit">
    <text evidence="1">Homodimer.</text>
</comment>
<gene>
    <name evidence="10" type="ORF">IC229_13605</name>
</gene>
<sequence>MRITKINEPDFKDWQQMALALWPDTTEAEMAEVLNEIYQSPKQEAFIVRDNQGVAIGFMNLSLRVDYVPGASQTPVAFLEGIYVAPVSQQQGVGRALIRQAEEWAREQGSKELASDVLLDNTLGEAFHKGVGFEEVERTISFIKPI</sequence>
<dbReference type="EMBL" id="JACWZY010000010">
    <property type="protein sequence ID" value="MBD2701681.1"/>
    <property type="molecule type" value="Genomic_DNA"/>
</dbReference>
<dbReference type="InterPro" id="IPR000182">
    <property type="entry name" value="GNAT_dom"/>
</dbReference>
<dbReference type="PROSITE" id="PS51186">
    <property type="entry name" value="GNAT"/>
    <property type="match status" value="1"/>
</dbReference>
<name>A0A927AR41_9BACT</name>
<evidence type="ECO:0000313" key="10">
    <source>
        <dbReference type="EMBL" id="MBD2701681.1"/>
    </source>
</evidence>
<dbReference type="NCBIfam" id="NF043067">
    <property type="entry name" value="AAC_6p_group_E"/>
    <property type="match status" value="1"/>
</dbReference>
<evidence type="ECO:0000256" key="8">
    <source>
        <dbReference type="ARBA" id="ARBA00048923"/>
    </source>
</evidence>
<keyword evidence="6" id="KW-0012">Acyltransferase</keyword>
<feature type="domain" description="N-acetyltransferase" evidence="9">
    <location>
        <begin position="1"/>
        <end position="146"/>
    </location>
</feature>
<reference evidence="10" key="1">
    <citation type="submission" date="2020-09" db="EMBL/GenBank/DDBJ databases">
        <authorList>
            <person name="Kim M.K."/>
        </authorList>
    </citation>
    <scope>NUCLEOTIDE SEQUENCE</scope>
    <source>
        <strain evidence="10">BT702</strain>
    </source>
</reference>
<proteinExistence type="predicted"/>
<evidence type="ECO:0000256" key="1">
    <source>
        <dbReference type="ARBA" id="ARBA00011738"/>
    </source>
</evidence>
<keyword evidence="11" id="KW-1185">Reference proteome</keyword>
<keyword evidence="4" id="KW-0808">Transferase</keyword>
<dbReference type="GO" id="GO:0047663">
    <property type="term" value="F:aminoglycoside 6'-N-acetyltransferase activity"/>
    <property type="evidence" value="ECO:0007669"/>
    <property type="project" value="UniProtKB-EC"/>
</dbReference>
<dbReference type="InterPro" id="IPR016181">
    <property type="entry name" value="Acyl_CoA_acyltransferase"/>
</dbReference>
<evidence type="ECO:0000256" key="5">
    <source>
        <dbReference type="ARBA" id="ARBA00023251"/>
    </source>
</evidence>